<sequence>MKYAVPSNTHFTLRQELVGVLCKYQDTLCPAELLAVSSQVVGNLIALQDETRLSPEHAIEIVMYNIEEGNRAALGDLDQTDAA</sequence>
<name>A0A0M6ZKZ0_9HYPH</name>
<dbReference type="GeneID" id="97672972"/>
<gene>
    <name evidence="1" type="ORF">LA5096_05733</name>
</gene>
<dbReference type="Proteomes" id="UP000049983">
    <property type="component" value="Unassembled WGS sequence"/>
</dbReference>
<evidence type="ECO:0000313" key="1">
    <source>
        <dbReference type="EMBL" id="CTQ78615.1"/>
    </source>
</evidence>
<protein>
    <submittedName>
        <fullName evidence="1">Uncharacterized protein</fullName>
    </submittedName>
</protein>
<dbReference type="RefSeq" id="WP_055120227.1">
    <property type="nucleotide sequence ID" value="NZ_CANKXR010000001.1"/>
</dbReference>
<proteinExistence type="predicted"/>
<accession>A0A0M6ZKZ0</accession>
<dbReference type="EMBL" id="CXWC01000015">
    <property type="protein sequence ID" value="CTQ78615.1"/>
    <property type="molecule type" value="Genomic_DNA"/>
</dbReference>
<keyword evidence="2" id="KW-1185">Reference proteome</keyword>
<evidence type="ECO:0000313" key="2">
    <source>
        <dbReference type="Proteomes" id="UP000049983"/>
    </source>
</evidence>
<reference evidence="2" key="1">
    <citation type="submission" date="2015-07" db="EMBL/GenBank/DDBJ databases">
        <authorList>
            <person name="Rodrigo-Torres Lidia"/>
            <person name="Arahal R.David."/>
        </authorList>
    </citation>
    <scope>NUCLEOTIDE SEQUENCE [LARGE SCALE GENOMIC DNA]</scope>
    <source>
        <strain evidence="2">CECT 5096</strain>
    </source>
</reference>
<dbReference type="AlphaFoldDB" id="A0A0M6ZKZ0"/>
<organism evidence="1 2">
    <name type="scientific">Roseibium album</name>
    <dbReference type="NCBI Taxonomy" id="311410"/>
    <lineage>
        <taxon>Bacteria</taxon>
        <taxon>Pseudomonadati</taxon>
        <taxon>Pseudomonadota</taxon>
        <taxon>Alphaproteobacteria</taxon>
        <taxon>Hyphomicrobiales</taxon>
        <taxon>Stappiaceae</taxon>
        <taxon>Roseibium</taxon>
    </lineage>
</organism>